<protein>
    <submittedName>
        <fullName evidence="2">PadR family transcriptional regulator</fullName>
    </submittedName>
</protein>
<dbReference type="RefSeq" id="WP_188437182.1">
    <property type="nucleotide sequence ID" value="NZ_BMCM01000004.1"/>
</dbReference>
<evidence type="ECO:0000313" key="2">
    <source>
        <dbReference type="EMBL" id="GGD83496.1"/>
    </source>
</evidence>
<evidence type="ECO:0000313" key="3">
    <source>
        <dbReference type="Proteomes" id="UP000629365"/>
    </source>
</evidence>
<evidence type="ECO:0000259" key="1">
    <source>
        <dbReference type="Pfam" id="PF03551"/>
    </source>
</evidence>
<dbReference type="SUPFAM" id="SSF46785">
    <property type="entry name" value="Winged helix' DNA-binding domain"/>
    <property type="match status" value="1"/>
</dbReference>
<dbReference type="Proteomes" id="UP000629365">
    <property type="component" value="Unassembled WGS sequence"/>
</dbReference>
<dbReference type="Gene3D" id="1.10.10.10">
    <property type="entry name" value="Winged helix-like DNA-binding domain superfamily/Winged helix DNA-binding domain"/>
    <property type="match status" value="1"/>
</dbReference>
<sequence length="194" mass="21307">MNDAKRQPGRTDRDLAALTVLALLTVGPRHPYDIHRFVVETRKDFVTGAPRSIYHAVQRLERAHLIEPIGSEQAGGRPERTVFALTDAGRAEVRHRVAALLSSPQSDRTVTIAALSYVGILGKGEAILALRARIAALDARIASIGSDLDAASDVPEILLIEAEFERSQQRAERDWFIAVAERLESGSLAWVPER</sequence>
<proteinExistence type="predicted"/>
<dbReference type="InterPro" id="IPR036390">
    <property type="entry name" value="WH_DNA-bd_sf"/>
</dbReference>
<dbReference type="InterPro" id="IPR005149">
    <property type="entry name" value="Tscrpt_reg_PadR_N"/>
</dbReference>
<reference evidence="3" key="1">
    <citation type="journal article" date="2019" name="Int. J. Syst. Evol. Microbiol.">
        <title>The Global Catalogue of Microorganisms (GCM) 10K type strain sequencing project: providing services to taxonomists for standard genome sequencing and annotation.</title>
        <authorList>
            <consortium name="The Broad Institute Genomics Platform"/>
            <consortium name="The Broad Institute Genome Sequencing Center for Infectious Disease"/>
            <person name="Wu L."/>
            <person name="Ma J."/>
        </authorList>
    </citation>
    <scope>NUCLEOTIDE SEQUENCE [LARGE SCALE GENOMIC DNA]</scope>
    <source>
        <strain evidence="3">CCM 7640</strain>
    </source>
</reference>
<feature type="domain" description="Transcription regulator PadR N-terminal" evidence="1">
    <location>
        <begin position="20"/>
        <end position="94"/>
    </location>
</feature>
<organism evidence="2 3">
    <name type="scientific">Microbacterium murale</name>
    <dbReference type="NCBI Taxonomy" id="1081040"/>
    <lineage>
        <taxon>Bacteria</taxon>
        <taxon>Bacillati</taxon>
        <taxon>Actinomycetota</taxon>
        <taxon>Actinomycetes</taxon>
        <taxon>Micrococcales</taxon>
        <taxon>Microbacteriaceae</taxon>
        <taxon>Microbacterium</taxon>
    </lineage>
</organism>
<dbReference type="PANTHER" id="PTHR43252">
    <property type="entry name" value="TRANSCRIPTIONAL REGULATOR YQJI"/>
    <property type="match status" value="1"/>
</dbReference>
<gene>
    <name evidence="2" type="ORF">GCM10007269_28000</name>
</gene>
<dbReference type="PANTHER" id="PTHR43252:SF2">
    <property type="entry name" value="TRANSCRIPTION REGULATOR, PADR-LIKE FAMILY"/>
    <property type="match status" value="1"/>
</dbReference>
<keyword evidence="3" id="KW-1185">Reference proteome</keyword>
<dbReference type="EMBL" id="BMCM01000004">
    <property type="protein sequence ID" value="GGD83496.1"/>
    <property type="molecule type" value="Genomic_DNA"/>
</dbReference>
<name>A0ABQ1RUP5_9MICO</name>
<dbReference type="InterPro" id="IPR036388">
    <property type="entry name" value="WH-like_DNA-bd_sf"/>
</dbReference>
<comment type="caution">
    <text evidence="2">The sequence shown here is derived from an EMBL/GenBank/DDBJ whole genome shotgun (WGS) entry which is preliminary data.</text>
</comment>
<dbReference type="Pfam" id="PF03551">
    <property type="entry name" value="PadR"/>
    <property type="match status" value="1"/>
</dbReference>
<accession>A0ABQ1RUP5</accession>